<dbReference type="GO" id="GO:0050829">
    <property type="term" value="P:defense response to Gram-negative bacterium"/>
    <property type="evidence" value="ECO:0007669"/>
    <property type="project" value="TreeGrafter"/>
</dbReference>
<protein>
    <submittedName>
        <fullName evidence="12">Gallinacin-10-like</fullName>
    </submittedName>
</protein>
<name>A0A6J0SBN0_9SAUR</name>
<reference evidence="11" key="1">
    <citation type="submission" date="2025-05" db="UniProtKB">
        <authorList>
            <consortium name="RefSeq"/>
        </authorList>
    </citation>
    <scope>NUCLEOTIDE SEQUENCE [LARGE SCALE GENOMIC DNA]</scope>
</reference>
<evidence type="ECO:0000256" key="9">
    <source>
        <dbReference type="SAM" id="SignalP"/>
    </source>
</evidence>
<dbReference type="InParanoid" id="A0A6J0SBN0"/>
<dbReference type="FunCoup" id="A0A6J0SBN0">
    <property type="interactions" value="1"/>
</dbReference>
<reference evidence="12" key="2">
    <citation type="submission" date="2025-08" db="UniProtKB">
        <authorList>
            <consortium name="RefSeq"/>
        </authorList>
    </citation>
    <scope>IDENTIFICATION</scope>
</reference>
<keyword evidence="6" id="KW-0211">Defensin</keyword>
<organism evidence="11 12">
    <name type="scientific">Pogona vitticeps</name>
    <name type="common">central bearded dragon</name>
    <dbReference type="NCBI Taxonomy" id="103695"/>
    <lineage>
        <taxon>Eukaryota</taxon>
        <taxon>Metazoa</taxon>
        <taxon>Chordata</taxon>
        <taxon>Craniata</taxon>
        <taxon>Vertebrata</taxon>
        <taxon>Euteleostomi</taxon>
        <taxon>Lepidosauria</taxon>
        <taxon>Squamata</taxon>
        <taxon>Bifurcata</taxon>
        <taxon>Unidentata</taxon>
        <taxon>Episquamata</taxon>
        <taxon>Toxicofera</taxon>
        <taxon>Iguania</taxon>
        <taxon>Acrodonta</taxon>
        <taxon>Agamidae</taxon>
        <taxon>Amphibolurinae</taxon>
        <taxon>Pogona</taxon>
    </lineage>
</organism>
<keyword evidence="3" id="KW-0964">Secreted</keyword>
<evidence type="ECO:0000256" key="6">
    <source>
        <dbReference type="ARBA" id="ARBA00022940"/>
    </source>
</evidence>
<dbReference type="RefSeq" id="XP_020633677.2">
    <property type="nucleotide sequence ID" value="XM_020778018.2"/>
</dbReference>
<keyword evidence="8" id="KW-1015">Disulfide bond</keyword>
<proteinExistence type="inferred from homology"/>
<dbReference type="Pfam" id="PF00711">
    <property type="entry name" value="Defensin_beta"/>
    <property type="match status" value="1"/>
</dbReference>
<accession>A0A6J0SBN0</accession>
<dbReference type="KEGG" id="pvt:110070342"/>
<evidence type="ECO:0000313" key="11">
    <source>
        <dbReference type="Proteomes" id="UP001652642"/>
    </source>
</evidence>
<evidence type="ECO:0000256" key="1">
    <source>
        <dbReference type="ARBA" id="ARBA00004613"/>
    </source>
</evidence>
<dbReference type="SUPFAM" id="SSF57392">
    <property type="entry name" value="Defensin-like"/>
    <property type="match status" value="1"/>
</dbReference>
<evidence type="ECO:0000256" key="4">
    <source>
        <dbReference type="ARBA" id="ARBA00022529"/>
    </source>
</evidence>
<gene>
    <name evidence="12" type="primary">LOC110070342</name>
</gene>
<feature type="chain" id="PRO_5047393287" evidence="9">
    <location>
        <begin position="23"/>
        <end position="69"/>
    </location>
</feature>
<evidence type="ECO:0000256" key="5">
    <source>
        <dbReference type="ARBA" id="ARBA00022729"/>
    </source>
</evidence>
<feature type="domain" description="Beta-defensin-like" evidence="10">
    <location>
        <begin position="29"/>
        <end position="64"/>
    </location>
</feature>
<evidence type="ECO:0000256" key="2">
    <source>
        <dbReference type="ARBA" id="ARBA00007371"/>
    </source>
</evidence>
<dbReference type="GeneID" id="110070342"/>
<dbReference type="Gene3D" id="3.10.360.10">
    <property type="entry name" value="Antimicrobial Peptide, Beta-defensin 2, Chain A"/>
    <property type="match status" value="1"/>
</dbReference>
<evidence type="ECO:0000256" key="8">
    <source>
        <dbReference type="ARBA" id="ARBA00023157"/>
    </source>
</evidence>
<feature type="signal peptide" evidence="9">
    <location>
        <begin position="1"/>
        <end position="22"/>
    </location>
</feature>
<dbReference type="OrthoDB" id="9378928at2759"/>
<dbReference type="PANTHER" id="PTHR21388:SF9">
    <property type="entry name" value="BETA-DEFENSIN 1"/>
    <property type="match status" value="1"/>
</dbReference>
<dbReference type="PANTHER" id="PTHR21388">
    <property type="entry name" value="BETA-DEFENSIN-RELATED"/>
    <property type="match status" value="1"/>
</dbReference>
<evidence type="ECO:0000256" key="3">
    <source>
        <dbReference type="ARBA" id="ARBA00022525"/>
    </source>
</evidence>
<dbReference type="InterPro" id="IPR001855">
    <property type="entry name" value="Defensin_beta-like"/>
</dbReference>
<evidence type="ECO:0000313" key="12">
    <source>
        <dbReference type="RefSeq" id="XP_020633677.2"/>
    </source>
</evidence>
<dbReference type="GO" id="GO:0031731">
    <property type="term" value="F:CCR6 chemokine receptor binding"/>
    <property type="evidence" value="ECO:0007669"/>
    <property type="project" value="TreeGrafter"/>
</dbReference>
<evidence type="ECO:0000256" key="7">
    <source>
        <dbReference type="ARBA" id="ARBA00023022"/>
    </source>
</evidence>
<sequence length="69" mass="7534">MRILYFFFAVFVFLFQISPGYTQPPPLEDTIACRSLAGFCKAGACPPTHVVSGTCHGGLLNCCKKDIFS</sequence>
<comment type="similarity">
    <text evidence="2">Belongs to the beta-defensin family.</text>
</comment>
<dbReference type="GO" id="GO:0002227">
    <property type="term" value="P:innate immune response in mucosa"/>
    <property type="evidence" value="ECO:0007669"/>
    <property type="project" value="TreeGrafter"/>
</dbReference>
<dbReference type="Proteomes" id="UP001652642">
    <property type="component" value="Chromosome 1"/>
</dbReference>
<keyword evidence="11" id="KW-1185">Reference proteome</keyword>
<dbReference type="AlphaFoldDB" id="A0A6J0SBN0"/>
<dbReference type="GO" id="GO:0050830">
    <property type="term" value="P:defense response to Gram-positive bacterium"/>
    <property type="evidence" value="ECO:0007669"/>
    <property type="project" value="TreeGrafter"/>
</dbReference>
<dbReference type="GO" id="GO:0005615">
    <property type="term" value="C:extracellular space"/>
    <property type="evidence" value="ECO:0007669"/>
    <property type="project" value="TreeGrafter"/>
</dbReference>
<keyword evidence="5 9" id="KW-0732">Signal</keyword>
<keyword evidence="4" id="KW-0929">Antimicrobial</keyword>
<keyword evidence="7" id="KW-0044">Antibiotic</keyword>
<comment type="subcellular location">
    <subcellularLocation>
        <location evidence="1">Secreted</location>
    </subcellularLocation>
</comment>
<evidence type="ECO:0000259" key="10">
    <source>
        <dbReference type="Pfam" id="PF00711"/>
    </source>
</evidence>